<dbReference type="PANTHER" id="PTHR19300:SF57">
    <property type="entry name" value="BETA-1,4-N-ACETYLGALACTOSAMINYLTRANSFERASE"/>
    <property type="match status" value="1"/>
</dbReference>
<accession>A0AB34J1E2</accession>
<gene>
    <name evidence="13" type="ORF">AB1Y20_007033</name>
</gene>
<evidence type="ECO:0000313" key="13">
    <source>
        <dbReference type="EMBL" id="KAL1510746.1"/>
    </source>
</evidence>
<dbReference type="GO" id="GO:0005975">
    <property type="term" value="P:carbohydrate metabolic process"/>
    <property type="evidence" value="ECO:0007669"/>
    <property type="project" value="InterPro"/>
</dbReference>
<evidence type="ECO:0000256" key="8">
    <source>
        <dbReference type="ARBA" id="ARBA00022989"/>
    </source>
</evidence>
<evidence type="ECO:0000256" key="3">
    <source>
        <dbReference type="ARBA" id="ARBA00005735"/>
    </source>
</evidence>
<comment type="similarity">
    <text evidence="3">Belongs to the glycosyltransferase 7 family.</text>
</comment>
<dbReference type="InterPro" id="IPR027995">
    <property type="entry name" value="Galactosyl_T_N"/>
</dbReference>
<name>A0AB34J1E2_PRYPA</name>
<keyword evidence="6" id="KW-0812">Transmembrane</keyword>
<dbReference type="PANTHER" id="PTHR19300">
    <property type="entry name" value="BETA-1,4-GALACTOSYLTRANSFERASE"/>
    <property type="match status" value="1"/>
</dbReference>
<keyword evidence="9" id="KW-0472">Membrane</keyword>
<comment type="caution">
    <text evidence="13">The sequence shown here is derived from an EMBL/GenBank/DDBJ whole genome shotgun (WGS) entry which is preliminary data.</text>
</comment>
<keyword evidence="14" id="KW-1185">Reference proteome</keyword>
<dbReference type="AlphaFoldDB" id="A0AB34J1E2"/>
<dbReference type="InterPro" id="IPR003859">
    <property type="entry name" value="Galactosyl_T"/>
</dbReference>
<dbReference type="GO" id="GO:0008378">
    <property type="term" value="F:galactosyltransferase activity"/>
    <property type="evidence" value="ECO:0007669"/>
    <property type="project" value="TreeGrafter"/>
</dbReference>
<keyword evidence="10" id="KW-0325">Glycoprotein</keyword>
<evidence type="ECO:0000256" key="9">
    <source>
        <dbReference type="ARBA" id="ARBA00023136"/>
    </source>
</evidence>
<dbReference type="EMBL" id="JBGBPQ010000015">
    <property type="protein sequence ID" value="KAL1510746.1"/>
    <property type="molecule type" value="Genomic_DNA"/>
</dbReference>
<dbReference type="GO" id="GO:0016020">
    <property type="term" value="C:membrane"/>
    <property type="evidence" value="ECO:0007669"/>
    <property type="project" value="UniProtKB-SubCell"/>
</dbReference>
<evidence type="ECO:0000256" key="10">
    <source>
        <dbReference type="ARBA" id="ARBA00023180"/>
    </source>
</evidence>
<dbReference type="Pfam" id="PF02709">
    <property type="entry name" value="Glyco_transf_7C"/>
    <property type="match status" value="1"/>
</dbReference>
<feature type="domain" description="Galactosyltransferase C-terminal" evidence="11">
    <location>
        <begin position="158"/>
        <end position="201"/>
    </location>
</feature>
<keyword evidence="8" id="KW-1133">Transmembrane helix</keyword>
<dbReference type="SUPFAM" id="SSF53448">
    <property type="entry name" value="Nucleotide-diphospho-sugar transferases"/>
    <property type="match status" value="1"/>
</dbReference>
<evidence type="ECO:0008006" key="15">
    <source>
        <dbReference type="Google" id="ProtNLM"/>
    </source>
</evidence>
<dbReference type="InterPro" id="IPR027791">
    <property type="entry name" value="Galactosyl_T_C"/>
</dbReference>
<keyword evidence="5" id="KW-0808">Transferase</keyword>
<dbReference type="Gene3D" id="3.90.550.10">
    <property type="entry name" value="Spore Coat Polysaccharide Biosynthesis Protein SpsA, Chain A"/>
    <property type="match status" value="1"/>
</dbReference>
<proteinExistence type="inferred from homology"/>
<evidence type="ECO:0000256" key="7">
    <source>
        <dbReference type="ARBA" id="ARBA00022968"/>
    </source>
</evidence>
<sequence>MGFKFLPNGCSWYETNRLGGCVRRPARRECALPDGAARARHSLAVIIPYRAAAWGGEARLPAMKQLCRRLAEQLARHEELDYRIFVSNQTDQHPFNRGALVNAAVGALRRRHEWSEFDFLAIHDVDRFPAQTNDSACARASYDYYTFPPAEPRALNPSSFAGGVLVINTHLFSAVNGFSNQFWGWGEEDNDLFIRLRWCGLPPKHGDELERCMEHRDCAACKQQKRELNQSALRSHEARLRARLSHPRPFMLQDGLSTLNSTVNSVHSRLCSKTKVTVLQVNLAPHWRAQRLAREGRSYSIGKKKT</sequence>
<evidence type="ECO:0000256" key="5">
    <source>
        <dbReference type="ARBA" id="ARBA00022679"/>
    </source>
</evidence>
<dbReference type="InterPro" id="IPR029044">
    <property type="entry name" value="Nucleotide-diphossugar_trans"/>
</dbReference>
<comment type="pathway">
    <text evidence="2">Protein modification; protein glycosylation.</text>
</comment>
<evidence type="ECO:0000256" key="2">
    <source>
        <dbReference type="ARBA" id="ARBA00004922"/>
    </source>
</evidence>
<keyword evidence="4" id="KW-0328">Glycosyltransferase</keyword>
<dbReference type="PRINTS" id="PR02050">
    <property type="entry name" value="B14GALTRFASE"/>
</dbReference>
<dbReference type="Pfam" id="PF13733">
    <property type="entry name" value="Glyco_transf_7N"/>
    <property type="match status" value="1"/>
</dbReference>
<evidence type="ECO:0000256" key="6">
    <source>
        <dbReference type="ARBA" id="ARBA00022692"/>
    </source>
</evidence>
<dbReference type="GO" id="GO:0005794">
    <property type="term" value="C:Golgi apparatus"/>
    <property type="evidence" value="ECO:0007669"/>
    <property type="project" value="TreeGrafter"/>
</dbReference>
<comment type="subcellular location">
    <subcellularLocation>
        <location evidence="1">Membrane</location>
        <topology evidence="1">Single-pass type II membrane protein</topology>
    </subcellularLocation>
</comment>
<organism evidence="13 14">
    <name type="scientific">Prymnesium parvum</name>
    <name type="common">Toxic golden alga</name>
    <dbReference type="NCBI Taxonomy" id="97485"/>
    <lineage>
        <taxon>Eukaryota</taxon>
        <taxon>Haptista</taxon>
        <taxon>Haptophyta</taxon>
        <taxon>Prymnesiophyceae</taxon>
        <taxon>Prymnesiales</taxon>
        <taxon>Prymnesiaceae</taxon>
        <taxon>Prymnesium</taxon>
    </lineage>
</organism>
<protein>
    <recommendedName>
        <fullName evidence="15">Beta-1,4-galactosyltransferase 7</fullName>
    </recommendedName>
</protein>
<keyword evidence="7" id="KW-0735">Signal-anchor</keyword>
<evidence type="ECO:0000256" key="1">
    <source>
        <dbReference type="ARBA" id="ARBA00004606"/>
    </source>
</evidence>
<evidence type="ECO:0000259" key="12">
    <source>
        <dbReference type="Pfam" id="PF13733"/>
    </source>
</evidence>
<evidence type="ECO:0000256" key="4">
    <source>
        <dbReference type="ARBA" id="ARBA00022676"/>
    </source>
</evidence>
<evidence type="ECO:0000259" key="11">
    <source>
        <dbReference type="Pfam" id="PF02709"/>
    </source>
</evidence>
<feature type="domain" description="Galactosyltransferase N-terminal" evidence="12">
    <location>
        <begin position="38"/>
        <end position="131"/>
    </location>
</feature>
<evidence type="ECO:0000313" key="14">
    <source>
        <dbReference type="Proteomes" id="UP001515480"/>
    </source>
</evidence>
<dbReference type="Proteomes" id="UP001515480">
    <property type="component" value="Unassembled WGS sequence"/>
</dbReference>
<reference evidence="13 14" key="1">
    <citation type="journal article" date="2024" name="Science">
        <title>Giant polyketide synthase enzymes in the biosynthesis of giant marine polyether toxins.</title>
        <authorList>
            <person name="Fallon T.R."/>
            <person name="Shende V.V."/>
            <person name="Wierzbicki I.H."/>
            <person name="Pendleton A.L."/>
            <person name="Watervoot N.F."/>
            <person name="Auber R.P."/>
            <person name="Gonzalez D.J."/>
            <person name="Wisecaver J.H."/>
            <person name="Moore B.S."/>
        </authorList>
    </citation>
    <scope>NUCLEOTIDE SEQUENCE [LARGE SCALE GENOMIC DNA]</scope>
    <source>
        <strain evidence="13 14">12B1</strain>
    </source>
</reference>